<organism evidence="1 2">
    <name type="scientific">Natronorubrum texcoconense</name>
    <dbReference type="NCBI Taxonomy" id="1095776"/>
    <lineage>
        <taxon>Archaea</taxon>
        <taxon>Methanobacteriati</taxon>
        <taxon>Methanobacteriota</taxon>
        <taxon>Stenosarchaea group</taxon>
        <taxon>Halobacteria</taxon>
        <taxon>Halobacteriales</taxon>
        <taxon>Natrialbaceae</taxon>
        <taxon>Natronorubrum</taxon>
    </lineage>
</organism>
<gene>
    <name evidence="1" type="ORF">SAMN04515672_0282</name>
</gene>
<protein>
    <submittedName>
        <fullName evidence="1">Uncharacterized protein</fullName>
    </submittedName>
</protein>
<keyword evidence="2" id="KW-1185">Reference proteome</keyword>
<sequence>MKYCLTCDWHTSETDEPSSSARSRRAIEHYVETGHTIDSSDGVVPPQLPDLPDEVFVRDLLPSPSSD</sequence>
<dbReference type="RefSeq" id="WP_006089844.1">
    <property type="nucleotide sequence ID" value="NZ_FNFE01000001.1"/>
</dbReference>
<dbReference type="Proteomes" id="UP000198882">
    <property type="component" value="Unassembled WGS sequence"/>
</dbReference>
<proteinExistence type="predicted"/>
<evidence type="ECO:0000313" key="2">
    <source>
        <dbReference type="Proteomes" id="UP000198882"/>
    </source>
</evidence>
<dbReference type="EMBL" id="FNFE01000001">
    <property type="protein sequence ID" value="SDJ35292.1"/>
    <property type="molecule type" value="Genomic_DNA"/>
</dbReference>
<dbReference type="AlphaFoldDB" id="A0A1G8T134"/>
<reference evidence="2" key="1">
    <citation type="submission" date="2016-10" db="EMBL/GenBank/DDBJ databases">
        <authorList>
            <person name="Varghese N."/>
            <person name="Submissions S."/>
        </authorList>
    </citation>
    <scope>NUCLEOTIDE SEQUENCE [LARGE SCALE GENOMIC DNA]</scope>
    <source>
        <strain evidence="2">B4,CECT 8067,JCM 17497</strain>
    </source>
</reference>
<accession>A0A1G8T134</accession>
<name>A0A1G8T134_9EURY</name>
<evidence type="ECO:0000313" key="1">
    <source>
        <dbReference type="EMBL" id="SDJ35292.1"/>
    </source>
</evidence>
<dbReference type="OrthoDB" id="176261at2157"/>